<name>A0A2H2Z1H8_TRIPA</name>
<dbReference type="InterPro" id="IPR011021">
    <property type="entry name" value="Arrestin-like_N"/>
</dbReference>
<evidence type="ECO:0000313" key="4">
    <source>
        <dbReference type="EMBL" id="OTA02247.1"/>
    </source>
</evidence>
<dbReference type="GO" id="GO:0005829">
    <property type="term" value="C:cytosol"/>
    <property type="evidence" value="ECO:0007669"/>
    <property type="project" value="TreeGrafter"/>
</dbReference>
<dbReference type="PANTHER" id="PTHR11188">
    <property type="entry name" value="ARRESTIN DOMAIN CONTAINING PROTEIN"/>
    <property type="match status" value="1"/>
</dbReference>
<feature type="region of interest" description="Disordered" evidence="2">
    <location>
        <begin position="670"/>
        <end position="918"/>
    </location>
</feature>
<feature type="region of interest" description="Disordered" evidence="2">
    <location>
        <begin position="1"/>
        <end position="132"/>
    </location>
</feature>
<dbReference type="Gene3D" id="2.60.40.640">
    <property type="match status" value="1"/>
</dbReference>
<dbReference type="EMBL" id="LFMI01000298">
    <property type="protein sequence ID" value="OTA02247.1"/>
    <property type="molecule type" value="Genomic_DNA"/>
</dbReference>
<dbReference type="GO" id="GO:0070086">
    <property type="term" value="P:ubiquitin-dependent endocytosis"/>
    <property type="evidence" value="ECO:0007669"/>
    <property type="project" value="TreeGrafter"/>
</dbReference>
<dbReference type="OrthoDB" id="7785529at2759"/>
<dbReference type="SMART" id="SM01017">
    <property type="entry name" value="Arrestin_C"/>
    <property type="match status" value="1"/>
</dbReference>
<gene>
    <name evidence="4" type="ORF">A9Z42_0025950</name>
</gene>
<feature type="compositionally biased region" description="Basic and acidic residues" evidence="2">
    <location>
        <begin position="828"/>
        <end position="840"/>
    </location>
</feature>
<dbReference type="Proteomes" id="UP000219286">
    <property type="component" value="Unassembled WGS sequence"/>
</dbReference>
<dbReference type="InterPro" id="IPR050357">
    <property type="entry name" value="Arrestin_domain-protein"/>
</dbReference>
<dbReference type="GO" id="GO:0031625">
    <property type="term" value="F:ubiquitin protein ligase binding"/>
    <property type="evidence" value="ECO:0007669"/>
    <property type="project" value="TreeGrafter"/>
</dbReference>
<feature type="compositionally biased region" description="Basic and acidic residues" evidence="2">
    <location>
        <begin position="755"/>
        <end position="766"/>
    </location>
</feature>
<feature type="compositionally biased region" description="Pro residues" evidence="2">
    <location>
        <begin position="56"/>
        <end position="69"/>
    </location>
</feature>
<dbReference type="InterPro" id="IPR014752">
    <property type="entry name" value="Arrestin-like_C"/>
</dbReference>
<comment type="caution">
    <text evidence="4">The sequence shown here is derived from an EMBL/GenBank/DDBJ whole genome shotgun (WGS) entry which is preliminary data.</text>
</comment>
<dbReference type="Pfam" id="PF00339">
    <property type="entry name" value="Arrestin_N"/>
    <property type="match status" value="1"/>
</dbReference>
<keyword evidence="5" id="KW-1185">Reference proteome</keyword>
<evidence type="ECO:0000256" key="2">
    <source>
        <dbReference type="SAM" id="MobiDB-lite"/>
    </source>
</evidence>
<comment type="similarity">
    <text evidence="1">Belongs to the arrestin family. PalF/RIM8 subfamily.</text>
</comment>
<dbReference type="AlphaFoldDB" id="A0A2H2Z1H8"/>
<feature type="region of interest" description="Disordered" evidence="2">
    <location>
        <begin position="316"/>
        <end position="417"/>
    </location>
</feature>
<feature type="domain" description="Arrestin C-terminal-like" evidence="3">
    <location>
        <begin position="437"/>
        <end position="606"/>
    </location>
</feature>
<feature type="compositionally biased region" description="Low complexity" evidence="2">
    <location>
        <begin position="711"/>
        <end position="720"/>
    </location>
</feature>
<evidence type="ECO:0000259" key="3">
    <source>
        <dbReference type="SMART" id="SM01017"/>
    </source>
</evidence>
<organism evidence="4 5">
    <name type="scientific">Trichoderma parareesei</name>
    <name type="common">Filamentous fungus</name>
    <dbReference type="NCBI Taxonomy" id="858221"/>
    <lineage>
        <taxon>Eukaryota</taxon>
        <taxon>Fungi</taxon>
        <taxon>Dikarya</taxon>
        <taxon>Ascomycota</taxon>
        <taxon>Pezizomycotina</taxon>
        <taxon>Sordariomycetes</taxon>
        <taxon>Hypocreomycetidae</taxon>
        <taxon>Hypocreales</taxon>
        <taxon>Hypocreaceae</taxon>
        <taxon>Trichoderma</taxon>
    </lineage>
</organism>
<sequence>MPASRGSGGVSTSSASASVSLPWLPGASTAATPPAIPAPAPAPAGRETRDGAPSSPSSPAPTPASPSPSPADAEPQRLPVVTAASQSATTSTTASASAIPTSASTSTPTSPLPPAPTTAPASTVSSGSLPRPGLLARLGSSLNLPLPLPLRNRNRSVTDFHVLCDEPHRKYSAGDHVHGTVILVVVKPVRITHLVVTLHGFVRVLRDPAGAAKVRNTVTLPQGGSSSRPQYHGNGFASLFQDEQVLSGEGRLDPGRYEFGFDLVFPDKGLPSSIDFERGTISYMVTATLTRPVSMAATMTCERKVMLAERIDVGLLPPPPPRTIFLEPISKRTKRKKSSMALDKSSLATPEPLDVAPEPDTRESCPTPTATEDVPARESPPSDQQSERRGAAALSDVQSEISGESGRSISTAMSRSDTAQLTQVGSTGLTTAQQAVNDKTITASIELLRGGCLPGDAVSVRVTVQHIKQVKSMTGVIVTLFRQGKIDSSPPSQLFKDMLTREDARRLQREDIYPRSRTGLGGLSLSSAGSISVFRKDLDQTTAPLIIDPNTMQASVTVPVKVPDDSFPTIKGVPGDMISFKYQVEVIVDLGGRLSGHFPSRKTSRFGTFNSSATDQSISMFSQRRGAQIEIMDTAPLRRQKGIVCVTIESIVGTIDSSGARRLIKLSSSSKTLDNGESDDDLGFIPTPTPYNDIDRHDPHPHGPPPQGYFSSRPSQRRPSYSPPTPSHPSYTQLHNHGLAPSYTPPPPQLLDRSNLSEKDRIRQAEQRLLPSRPPAGPSSPDEDDIYDAQATPRPPHAGNSGEEDNPGPSAPTEEELTAAVSPLAGAGEDKQELERRRLMQEASAPPEFPEDMVRRGGPGRAPRHEDLTADAEPTAPMLDEDEDHSAGYGAGAGPSGSAHTDGIHDHDDGDQLPAYQR</sequence>
<feature type="compositionally biased region" description="Low complexity" evidence="2">
    <location>
        <begin position="1"/>
        <end position="33"/>
    </location>
</feature>
<dbReference type="InterPro" id="IPR014756">
    <property type="entry name" value="Ig_E-set"/>
</dbReference>
<accession>A0A2H2Z1H8</accession>
<protein>
    <recommendedName>
        <fullName evidence="3">Arrestin C-terminal-like domain-containing protein</fullName>
    </recommendedName>
</protein>
<reference evidence="4 5" key="1">
    <citation type="journal article" date="2015" name="Genome Announc.">
        <title>Genome sequence and annotation of Trichoderma parareesei, the ancestor of the cellulase producer Trichoderma reesei.</title>
        <authorList>
            <person name="Yang D."/>
            <person name="Pomraning K."/>
            <person name="Kopchinskiy A."/>
            <person name="Karimi Aghcheh R."/>
            <person name="Atanasova L."/>
            <person name="Chenthamara K."/>
            <person name="Baker S.E."/>
            <person name="Zhang R."/>
            <person name="Shen Q."/>
            <person name="Freitag M."/>
            <person name="Kubicek C.P."/>
            <person name="Druzhinina I.S."/>
        </authorList>
    </citation>
    <scope>NUCLEOTIDE SEQUENCE [LARGE SCALE GENOMIC DNA]</scope>
    <source>
        <strain evidence="4 5">CBS 125925</strain>
    </source>
</reference>
<dbReference type="GO" id="GO:0005886">
    <property type="term" value="C:plasma membrane"/>
    <property type="evidence" value="ECO:0007669"/>
    <property type="project" value="TreeGrafter"/>
</dbReference>
<dbReference type="GO" id="GO:0030674">
    <property type="term" value="F:protein-macromolecule adaptor activity"/>
    <property type="evidence" value="ECO:0007669"/>
    <property type="project" value="TreeGrafter"/>
</dbReference>
<feature type="compositionally biased region" description="Low complexity" evidence="2">
    <location>
        <begin position="82"/>
        <end position="109"/>
    </location>
</feature>
<dbReference type="SUPFAM" id="SSF81296">
    <property type="entry name" value="E set domains"/>
    <property type="match status" value="1"/>
</dbReference>
<dbReference type="PANTHER" id="PTHR11188:SF161">
    <property type="entry name" value="PH-RESPONSE REGULATOR PROTEIN PALF_RIM8"/>
    <property type="match status" value="1"/>
</dbReference>
<evidence type="ECO:0000313" key="5">
    <source>
        <dbReference type="Proteomes" id="UP000219286"/>
    </source>
</evidence>
<evidence type="ECO:0000256" key="1">
    <source>
        <dbReference type="ARBA" id="ARBA00037950"/>
    </source>
</evidence>
<proteinExistence type="inferred from homology"/>
<dbReference type="InterPro" id="IPR011022">
    <property type="entry name" value="Arrestin_C-like"/>
</dbReference>
<feature type="compositionally biased region" description="Low complexity" evidence="2">
    <location>
        <begin position="399"/>
        <end position="410"/>
    </location>
</feature>